<reference evidence="4" key="1">
    <citation type="submission" date="2018-02" db="EMBL/GenBank/DDBJ databases">
        <title>Genome sequence of Desulfocucumis palustris strain NAW-5.</title>
        <authorList>
            <person name="Watanabe M."/>
            <person name="Kojima H."/>
            <person name="Fukui M."/>
        </authorList>
    </citation>
    <scope>NUCLEOTIDE SEQUENCE [LARGE SCALE GENOMIC DNA]</scope>
    <source>
        <strain evidence="4">NAW-5</strain>
    </source>
</reference>
<keyword evidence="1" id="KW-0812">Transmembrane</keyword>
<keyword evidence="4" id="KW-1185">Reference proteome</keyword>
<accession>A0A2L2X7U2</accession>
<evidence type="ECO:0000313" key="4">
    <source>
        <dbReference type="Proteomes" id="UP000239549"/>
    </source>
</evidence>
<gene>
    <name evidence="3" type="ORF">DCCM_0359</name>
</gene>
<evidence type="ECO:0000259" key="2">
    <source>
        <dbReference type="Pfam" id="PF25842"/>
    </source>
</evidence>
<evidence type="ECO:0000313" key="3">
    <source>
        <dbReference type="EMBL" id="GBF32168.1"/>
    </source>
</evidence>
<keyword evidence="1" id="KW-1133">Transmembrane helix</keyword>
<organism evidence="3 4">
    <name type="scientific">Desulfocucumis palustris</name>
    <dbReference type="NCBI Taxonomy" id="1898651"/>
    <lineage>
        <taxon>Bacteria</taxon>
        <taxon>Bacillati</taxon>
        <taxon>Bacillota</taxon>
        <taxon>Clostridia</taxon>
        <taxon>Eubacteriales</taxon>
        <taxon>Desulfocucumaceae</taxon>
        <taxon>Desulfocucumis</taxon>
    </lineage>
</organism>
<dbReference type="InterPro" id="IPR058653">
    <property type="entry name" value="NfeD2_TM"/>
</dbReference>
<feature type="domain" description="Membrane protein NfeD2 N-terminal transmembrane" evidence="2">
    <location>
        <begin position="3"/>
        <end position="103"/>
    </location>
</feature>
<feature type="transmembrane region" description="Helical" evidence="1">
    <location>
        <begin position="43"/>
        <end position="63"/>
    </location>
</feature>
<dbReference type="RefSeq" id="WP_104370728.1">
    <property type="nucleotide sequence ID" value="NZ_BFAV01000018.1"/>
</dbReference>
<name>A0A2L2X7U2_9FIRM</name>
<dbReference type="Gene3D" id="2.40.50.140">
    <property type="entry name" value="Nucleic acid-binding proteins"/>
    <property type="match status" value="1"/>
</dbReference>
<dbReference type="InterPro" id="IPR012340">
    <property type="entry name" value="NA-bd_OB-fold"/>
</dbReference>
<dbReference type="AlphaFoldDB" id="A0A2L2X7U2"/>
<dbReference type="EMBL" id="BFAV01000018">
    <property type="protein sequence ID" value="GBF32168.1"/>
    <property type="molecule type" value="Genomic_DNA"/>
</dbReference>
<dbReference type="Proteomes" id="UP000239549">
    <property type="component" value="Unassembled WGS sequence"/>
</dbReference>
<evidence type="ECO:0000256" key="1">
    <source>
        <dbReference type="SAM" id="Phobius"/>
    </source>
</evidence>
<proteinExistence type="predicted"/>
<protein>
    <submittedName>
        <fullName evidence="3">NADH:ubiquinone oxidoreductase subunit 4</fullName>
    </submittedName>
</protein>
<dbReference type="Pfam" id="PF25842">
    <property type="entry name" value="NfeD_TM"/>
    <property type="match status" value="1"/>
</dbReference>
<keyword evidence="1" id="KW-0472">Membrane</keyword>
<dbReference type="OrthoDB" id="1683445at2"/>
<sequence length="175" mass="18382">MYAIYWGCLIGGSLFALTTIIFGDVLGDILDGVMDSLPFEQLAFMQPMVIVGGVAVFGGAGILLDRYTSLDILPVFLAASMAGVLSSAVTYFAYVKPMKNTENSTGFSIQDLVGKIGEVIVPVPAQGFGEVVVRAGAGNTNQIAASLDGEELAAGARVVVGDVREGVLYVFRYDE</sequence>
<keyword evidence="3" id="KW-0830">Ubiquinone</keyword>
<feature type="transmembrane region" description="Helical" evidence="1">
    <location>
        <begin position="75"/>
        <end position="94"/>
    </location>
</feature>
<comment type="caution">
    <text evidence="3">The sequence shown here is derived from an EMBL/GenBank/DDBJ whole genome shotgun (WGS) entry which is preliminary data.</text>
</comment>